<evidence type="ECO:0000256" key="1">
    <source>
        <dbReference type="ARBA" id="ARBA00022630"/>
    </source>
</evidence>
<keyword evidence="3" id="KW-0560">Oxidoreductase</keyword>
<organism evidence="5 6">
    <name type="scientific">Rhododendron simsii</name>
    <name type="common">Sims's rhododendron</name>
    <dbReference type="NCBI Taxonomy" id="118357"/>
    <lineage>
        <taxon>Eukaryota</taxon>
        <taxon>Viridiplantae</taxon>
        <taxon>Streptophyta</taxon>
        <taxon>Embryophyta</taxon>
        <taxon>Tracheophyta</taxon>
        <taxon>Spermatophyta</taxon>
        <taxon>Magnoliopsida</taxon>
        <taxon>eudicotyledons</taxon>
        <taxon>Gunneridae</taxon>
        <taxon>Pentapetalae</taxon>
        <taxon>asterids</taxon>
        <taxon>Ericales</taxon>
        <taxon>Ericaceae</taxon>
        <taxon>Ericoideae</taxon>
        <taxon>Rhodoreae</taxon>
        <taxon>Rhododendron</taxon>
    </lineage>
</organism>
<sequence length="116" mass="12669">MDYATAKELVKGKRVAVVGLQKSALDIAMECSTANELSIHKPGEGPLLSLLATLLSPVRWAFSKFVESHVKHKLKLAKFGMVPKHGRLPILNTLGLGRDKKPSKSTQKEKNVIPCP</sequence>
<dbReference type="GO" id="GO:0016491">
    <property type="term" value="F:oxidoreductase activity"/>
    <property type="evidence" value="ECO:0007669"/>
    <property type="project" value="UniProtKB-KW"/>
</dbReference>
<evidence type="ECO:0000256" key="2">
    <source>
        <dbReference type="ARBA" id="ARBA00022827"/>
    </source>
</evidence>
<comment type="caution">
    <text evidence="5">The sequence shown here is derived from an EMBL/GenBank/DDBJ whole genome shotgun (WGS) entry which is preliminary data.</text>
</comment>
<keyword evidence="2" id="KW-0274">FAD</keyword>
<gene>
    <name evidence="5" type="ORF">RHSIM_Rhsim05G0048200</name>
</gene>
<dbReference type="Gene3D" id="3.50.50.60">
    <property type="entry name" value="FAD/NAD(P)-binding domain"/>
    <property type="match status" value="1"/>
</dbReference>
<evidence type="ECO:0000313" key="6">
    <source>
        <dbReference type="Proteomes" id="UP000626092"/>
    </source>
</evidence>
<keyword evidence="6" id="KW-1185">Reference proteome</keyword>
<protein>
    <submittedName>
        <fullName evidence="5">Uncharacterized protein</fullName>
    </submittedName>
</protein>
<feature type="region of interest" description="Disordered" evidence="4">
    <location>
        <begin position="93"/>
        <end position="116"/>
    </location>
</feature>
<feature type="compositionally biased region" description="Basic and acidic residues" evidence="4">
    <location>
        <begin position="97"/>
        <end position="116"/>
    </location>
</feature>
<dbReference type="InterPro" id="IPR050346">
    <property type="entry name" value="FMO-like"/>
</dbReference>
<evidence type="ECO:0000256" key="3">
    <source>
        <dbReference type="ARBA" id="ARBA00023002"/>
    </source>
</evidence>
<keyword evidence="1" id="KW-0285">Flavoprotein</keyword>
<dbReference type="InterPro" id="IPR036188">
    <property type="entry name" value="FAD/NAD-bd_sf"/>
</dbReference>
<dbReference type="OrthoDB" id="66881at2759"/>
<dbReference type="AlphaFoldDB" id="A0A834GVA3"/>
<evidence type="ECO:0000256" key="4">
    <source>
        <dbReference type="SAM" id="MobiDB-lite"/>
    </source>
</evidence>
<dbReference type="EMBL" id="WJXA01000005">
    <property type="protein sequence ID" value="KAF7142498.1"/>
    <property type="molecule type" value="Genomic_DNA"/>
</dbReference>
<dbReference type="Proteomes" id="UP000626092">
    <property type="component" value="Unassembled WGS sequence"/>
</dbReference>
<reference evidence="5" key="1">
    <citation type="submission" date="2019-11" db="EMBL/GenBank/DDBJ databases">
        <authorList>
            <person name="Liu Y."/>
            <person name="Hou J."/>
            <person name="Li T.-Q."/>
            <person name="Guan C.-H."/>
            <person name="Wu X."/>
            <person name="Wu H.-Z."/>
            <person name="Ling F."/>
            <person name="Zhang R."/>
            <person name="Shi X.-G."/>
            <person name="Ren J.-P."/>
            <person name="Chen E.-F."/>
            <person name="Sun J.-M."/>
        </authorList>
    </citation>
    <scope>NUCLEOTIDE SEQUENCE</scope>
    <source>
        <strain evidence="5">Adult_tree_wgs_1</strain>
        <tissue evidence="5">Leaves</tissue>
    </source>
</reference>
<proteinExistence type="predicted"/>
<accession>A0A834GVA3</accession>
<name>A0A834GVA3_RHOSS</name>
<dbReference type="PANTHER" id="PTHR23023">
    <property type="entry name" value="DIMETHYLANILINE MONOOXYGENASE"/>
    <property type="match status" value="1"/>
</dbReference>
<evidence type="ECO:0000313" key="5">
    <source>
        <dbReference type="EMBL" id="KAF7142498.1"/>
    </source>
</evidence>